<proteinExistence type="predicted"/>
<evidence type="ECO:0000313" key="4">
    <source>
        <dbReference type="Proteomes" id="UP000381693"/>
    </source>
</evidence>
<dbReference type="Proteomes" id="UP000381693">
    <property type="component" value="Unassembled WGS sequence"/>
</dbReference>
<keyword evidence="1" id="KW-0175">Coiled coil</keyword>
<sequence>MHNGGSSLRRSRYRSWPSPSYSPPCRSLLLVEEQSIRRNWEERYRRIQQRLGRAQERIHRFLSRERERFHVWTEKHFPELTREIAREGGYLHELRWLVFEVESMSWLKGQGPALAYRKVLEKRRSQRPAQEPESREAKKDPPDERLGSGLCDGGAIAEKKRRLKKAYRILARRLHPDVNGNGDTRRMEQWRAVQLAYQTGDLELLESFCLGNDSTPGEKEPLSCLAERVGRAEKTLLRSLQELRNYRKDPAWGCGRKGWETTVGPKVEAWLRARLAEMRKEARALKGRVRQWQRESERMVRAEQERERDKQPDAD</sequence>
<dbReference type="Gene3D" id="1.10.287.110">
    <property type="entry name" value="DnaJ domain"/>
    <property type="match status" value="1"/>
</dbReference>
<feature type="region of interest" description="Disordered" evidence="2">
    <location>
        <begin position="290"/>
        <end position="315"/>
    </location>
</feature>
<dbReference type="SUPFAM" id="SSF46565">
    <property type="entry name" value="Chaperone J-domain"/>
    <property type="match status" value="1"/>
</dbReference>
<feature type="compositionally biased region" description="Basic and acidic residues" evidence="2">
    <location>
        <begin position="292"/>
        <end position="315"/>
    </location>
</feature>
<evidence type="ECO:0000256" key="1">
    <source>
        <dbReference type="SAM" id="Coils"/>
    </source>
</evidence>
<dbReference type="InterPro" id="IPR001623">
    <property type="entry name" value="DnaJ_domain"/>
</dbReference>
<comment type="caution">
    <text evidence="3">The sequence shown here is derived from an EMBL/GenBank/DDBJ whole genome shotgun (WGS) entry which is preliminary data.</text>
</comment>
<reference evidence="3" key="1">
    <citation type="submission" date="2019-09" db="EMBL/GenBank/DDBJ databases">
        <authorList>
            <person name="Cremers G."/>
        </authorList>
    </citation>
    <scope>NUCLEOTIDE SEQUENCE [LARGE SCALE GENOMIC DNA]</scope>
    <source>
        <strain evidence="3">3B</strain>
    </source>
</reference>
<keyword evidence="4" id="KW-1185">Reference proteome</keyword>
<evidence type="ECO:0000313" key="3">
    <source>
        <dbReference type="EMBL" id="VVM05139.1"/>
    </source>
</evidence>
<dbReference type="EMBL" id="CABFUZ020000081">
    <property type="protein sequence ID" value="VVM05139.1"/>
    <property type="molecule type" value="Genomic_DNA"/>
</dbReference>
<organism evidence="3 4">
    <name type="scientific">Methylacidimicrobium cyclopophantes</name>
    <dbReference type="NCBI Taxonomy" id="1041766"/>
    <lineage>
        <taxon>Bacteria</taxon>
        <taxon>Pseudomonadati</taxon>
        <taxon>Verrucomicrobiota</taxon>
        <taxon>Methylacidimicrobium</taxon>
    </lineage>
</organism>
<feature type="region of interest" description="Disordered" evidence="2">
    <location>
        <begin position="1"/>
        <end position="22"/>
    </location>
</feature>
<feature type="compositionally biased region" description="Basic and acidic residues" evidence="2">
    <location>
        <begin position="130"/>
        <end position="146"/>
    </location>
</feature>
<dbReference type="AlphaFoldDB" id="A0A5E6MGE1"/>
<name>A0A5E6MGE1_9BACT</name>
<dbReference type="InterPro" id="IPR036869">
    <property type="entry name" value="J_dom_sf"/>
</dbReference>
<accession>A0A5E6MGE1</accession>
<evidence type="ECO:0000256" key="2">
    <source>
        <dbReference type="SAM" id="MobiDB-lite"/>
    </source>
</evidence>
<protein>
    <recommendedName>
        <fullName evidence="5">J domain-containing protein</fullName>
    </recommendedName>
</protein>
<dbReference type="CDD" id="cd06257">
    <property type="entry name" value="DnaJ"/>
    <property type="match status" value="1"/>
</dbReference>
<gene>
    <name evidence="3" type="ORF">MAMC_00422</name>
</gene>
<feature type="region of interest" description="Disordered" evidence="2">
    <location>
        <begin position="123"/>
        <end position="152"/>
    </location>
</feature>
<evidence type="ECO:0008006" key="5">
    <source>
        <dbReference type="Google" id="ProtNLM"/>
    </source>
</evidence>
<feature type="coiled-coil region" evidence="1">
    <location>
        <begin position="30"/>
        <end position="57"/>
    </location>
</feature>